<sequence length="449" mass="51683">MKIKELELNNFRGFKHLKIQFPDNNLAVFIGTNGSGKSSVLDALGMASLWFLRLAKWNESDQYFFDRFLLKGFNLINQDIRINSDEALQVKLTGQQANGIRISKFTNQEISIGSFNLKKTSIVNANGSLPIVAYYQTEKHHFLRRTNQKHEIEEGEVNDNNPIKKILPQLATYQNAFSSKISHAEDFSEWFKQIEDEEVRQIRNKSDFSYRDFRLEVVRKALDVFFSALGSDKYTNLSVKVNDSPVFEFKASDYSLAINKNGQDFDINQLSDGEKTLIMLVCDIARRLTIANPALENKLEGEGVVMIDEIELHLHPAWQRNVLPALQQTFPNIQFIVTTHSPHVLNNVDARNIFLFRNENNQITCEQPDSTLGRDVNWILEEVMGVSARPREFEPKLTKVQKLIEEGGKENLSKARDYIEQLFQDFNLTHDRELNAKLAVIKRKEVLGR</sequence>
<dbReference type="SUPFAM" id="SSF52540">
    <property type="entry name" value="P-loop containing nucleoside triphosphate hydrolases"/>
    <property type="match status" value="1"/>
</dbReference>
<dbReference type="OrthoDB" id="9805802at2"/>
<dbReference type="InterPro" id="IPR027417">
    <property type="entry name" value="P-loop_NTPase"/>
</dbReference>
<dbReference type="PANTHER" id="PTHR43581:SF4">
    <property type="entry name" value="ATP_GTP PHOSPHATASE"/>
    <property type="match status" value="1"/>
</dbReference>
<dbReference type="EMBL" id="AAWS01000006">
    <property type="protein sequence ID" value="EAY30443.1"/>
    <property type="molecule type" value="Genomic_DNA"/>
</dbReference>
<dbReference type="AlphaFoldDB" id="A1ZG26"/>
<evidence type="ECO:0000313" key="3">
    <source>
        <dbReference type="Proteomes" id="UP000004095"/>
    </source>
</evidence>
<proteinExistence type="predicted"/>
<dbReference type="InterPro" id="IPR051396">
    <property type="entry name" value="Bact_Antivir_Def_Nuclease"/>
</dbReference>
<dbReference type="GO" id="GO:0016887">
    <property type="term" value="F:ATP hydrolysis activity"/>
    <property type="evidence" value="ECO:0007669"/>
    <property type="project" value="InterPro"/>
</dbReference>
<dbReference type="PANTHER" id="PTHR43581">
    <property type="entry name" value="ATP/GTP PHOSPHATASE"/>
    <property type="match status" value="1"/>
</dbReference>
<dbReference type="InterPro" id="IPR003959">
    <property type="entry name" value="ATPase_AAA_core"/>
</dbReference>
<keyword evidence="2" id="KW-0067">ATP-binding</keyword>
<gene>
    <name evidence="2" type="ORF">M23134_03079</name>
</gene>
<comment type="caution">
    <text evidence="2">The sequence shown here is derived from an EMBL/GenBank/DDBJ whole genome shotgun (WGS) entry which is preliminary data.</text>
</comment>
<organism evidence="2 3">
    <name type="scientific">Microscilla marina ATCC 23134</name>
    <dbReference type="NCBI Taxonomy" id="313606"/>
    <lineage>
        <taxon>Bacteria</taxon>
        <taxon>Pseudomonadati</taxon>
        <taxon>Bacteroidota</taxon>
        <taxon>Cytophagia</taxon>
        <taxon>Cytophagales</taxon>
        <taxon>Microscillaceae</taxon>
        <taxon>Microscilla</taxon>
    </lineage>
</organism>
<accession>A1ZG26</accession>
<dbReference type="Pfam" id="PF13304">
    <property type="entry name" value="AAA_21"/>
    <property type="match status" value="1"/>
</dbReference>
<protein>
    <submittedName>
        <fullName evidence="2">ATP-binding protein</fullName>
    </submittedName>
</protein>
<evidence type="ECO:0000259" key="1">
    <source>
        <dbReference type="Pfam" id="PF13304"/>
    </source>
</evidence>
<evidence type="ECO:0000313" key="2">
    <source>
        <dbReference type="EMBL" id="EAY30443.1"/>
    </source>
</evidence>
<dbReference type="Proteomes" id="UP000004095">
    <property type="component" value="Unassembled WGS sequence"/>
</dbReference>
<keyword evidence="3" id="KW-1185">Reference proteome</keyword>
<name>A1ZG26_MICM2</name>
<reference evidence="2 3" key="1">
    <citation type="submission" date="2007-01" db="EMBL/GenBank/DDBJ databases">
        <authorList>
            <person name="Haygood M."/>
            <person name="Podell S."/>
            <person name="Anderson C."/>
            <person name="Hopkinson B."/>
            <person name="Roe K."/>
            <person name="Barbeau K."/>
            <person name="Gaasterland T."/>
            <person name="Ferriera S."/>
            <person name="Johnson J."/>
            <person name="Kravitz S."/>
            <person name="Beeson K."/>
            <person name="Sutton G."/>
            <person name="Rogers Y.-H."/>
            <person name="Friedman R."/>
            <person name="Frazier M."/>
            <person name="Venter J.C."/>
        </authorList>
    </citation>
    <scope>NUCLEOTIDE SEQUENCE [LARGE SCALE GENOMIC DNA]</scope>
    <source>
        <strain evidence="2 3">ATCC 23134</strain>
    </source>
</reference>
<keyword evidence="2" id="KW-0547">Nucleotide-binding</keyword>
<dbReference type="RefSeq" id="WP_002694670.1">
    <property type="nucleotide sequence ID" value="NZ_AAWS01000006.1"/>
</dbReference>
<dbReference type="GO" id="GO:0005524">
    <property type="term" value="F:ATP binding"/>
    <property type="evidence" value="ECO:0007669"/>
    <property type="project" value="UniProtKB-KW"/>
</dbReference>
<dbReference type="eggNOG" id="COG3950">
    <property type="taxonomic scope" value="Bacteria"/>
</dbReference>
<dbReference type="Gene3D" id="3.40.50.300">
    <property type="entry name" value="P-loop containing nucleotide triphosphate hydrolases"/>
    <property type="match status" value="1"/>
</dbReference>
<feature type="domain" description="ATPase AAA-type core" evidence="1">
    <location>
        <begin position="26"/>
        <end position="346"/>
    </location>
</feature>